<keyword evidence="4" id="KW-0539">Nucleus</keyword>
<keyword evidence="3" id="KW-0560">Oxidoreductase</keyword>
<feature type="region of interest" description="Disordered" evidence="5">
    <location>
        <begin position="352"/>
        <end position="407"/>
    </location>
</feature>
<keyword evidence="2" id="KW-0521">NADP</keyword>
<dbReference type="InterPro" id="IPR020904">
    <property type="entry name" value="Sc_DH/Rdtase_CS"/>
</dbReference>
<evidence type="ECO:0000313" key="8">
    <source>
        <dbReference type="Proteomes" id="UP000294847"/>
    </source>
</evidence>
<feature type="compositionally biased region" description="Polar residues" evidence="5">
    <location>
        <begin position="362"/>
        <end position="378"/>
    </location>
</feature>
<protein>
    <recommendedName>
        <fullName evidence="6">Ketoreductase domain-containing protein</fullName>
    </recommendedName>
</protein>
<dbReference type="SUPFAM" id="SSF51735">
    <property type="entry name" value="NAD(P)-binding Rossmann-fold domains"/>
    <property type="match status" value="1"/>
</dbReference>
<feature type="domain" description="Ketoreductase" evidence="6">
    <location>
        <begin position="12"/>
        <end position="205"/>
    </location>
</feature>
<dbReference type="EMBL" id="CP034204">
    <property type="protein sequence ID" value="QBZ54098.1"/>
    <property type="molecule type" value="Genomic_DNA"/>
</dbReference>
<dbReference type="InterPro" id="IPR036291">
    <property type="entry name" value="NAD(P)-bd_dom_sf"/>
</dbReference>
<reference evidence="7 8" key="1">
    <citation type="journal article" date="2019" name="Mol. Biol. Evol.">
        <title>Blast fungal genomes show frequent chromosomal changes, gene gains and losses, and effector gene turnover.</title>
        <authorList>
            <person name="Gomez Luciano L.B."/>
            <person name="Jason Tsai I."/>
            <person name="Chuma I."/>
            <person name="Tosa Y."/>
            <person name="Chen Y.H."/>
            <person name="Li J.Y."/>
            <person name="Li M.Y."/>
            <person name="Jade Lu M.Y."/>
            <person name="Nakayashiki H."/>
            <person name="Li W.H."/>
        </authorList>
    </citation>
    <scope>NUCLEOTIDE SEQUENCE [LARGE SCALE GENOMIC DNA]</scope>
    <source>
        <strain evidence="7">MZ5-1-6</strain>
    </source>
</reference>
<dbReference type="PROSITE" id="PS00061">
    <property type="entry name" value="ADH_SHORT"/>
    <property type="match status" value="1"/>
</dbReference>
<evidence type="ECO:0000313" key="7">
    <source>
        <dbReference type="EMBL" id="QBZ54098.1"/>
    </source>
</evidence>
<feature type="region of interest" description="Disordered" evidence="5">
    <location>
        <begin position="794"/>
        <end position="813"/>
    </location>
</feature>
<gene>
    <name evidence="7" type="ORF">PoMZ_09789</name>
</gene>
<feature type="compositionally biased region" description="Basic and acidic residues" evidence="5">
    <location>
        <begin position="352"/>
        <end position="361"/>
    </location>
</feature>
<dbReference type="SMART" id="SM00822">
    <property type="entry name" value="PKS_KR"/>
    <property type="match status" value="1"/>
</dbReference>
<dbReference type="GO" id="GO:0016616">
    <property type="term" value="F:oxidoreductase activity, acting on the CH-OH group of donors, NAD or NADP as acceptor"/>
    <property type="evidence" value="ECO:0007669"/>
    <property type="project" value="UniProtKB-ARBA"/>
</dbReference>
<dbReference type="FunFam" id="3.40.50.720:FF:000245">
    <property type="entry name" value="Short chain dehydrogenase, putative"/>
    <property type="match status" value="1"/>
</dbReference>
<dbReference type="PANTHER" id="PTHR43008:SF9">
    <property type="entry name" value="OXIDOREDUCTASE"/>
    <property type="match status" value="1"/>
</dbReference>
<evidence type="ECO:0000256" key="2">
    <source>
        <dbReference type="ARBA" id="ARBA00022857"/>
    </source>
</evidence>
<dbReference type="Pfam" id="PF11951">
    <property type="entry name" value="Fungal_trans_2"/>
    <property type="match status" value="1"/>
</dbReference>
<evidence type="ECO:0000256" key="4">
    <source>
        <dbReference type="ARBA" id="ARBA00023242"/>
    </source>
</evidence>
<proteinExistence type="inferred from homology"/>
<evidence type="ECO:0000256" key="1">
    <source>
        <dbReference type="ARBA" id="ARBA00006484"/>
    </source>
</evidence>
<evidence type="ECO:0000259" key="6">
    <source>
        <dbReference type="SMART" id="SM00822"/>
    </source>
</evidence>
<dbReference type="GO" id="GO:0050664">
    <property type="term" value="F:oxidoreductase activity, acting on NAD(P)H, oxygen as acceptor"/>
    <property type="evidence" value="ECO:0007669"/>
    <property type="project" value="TreeGrafter"/>
</dbReference>
<sequence>MSSTSRFSLAGKTVAITGGGRGLGITLALAVVEAGGHVACLDILPEPAADEWEALQKTAASARGGPLGCSYHRCDVTSEAEMEKMIDSIAEEAAGRGAELAGCVACAGIQQKTPALDYPAADFERILRVNVTGVFITAKYAARVMVRRGVKGSIVLIGSMSGEIANRGLTCTAYNSSKAAVQQMCRSLAQEWGKHGIRVNTLSPGYIRTAMTDELLAAEPSLEETWMAGALLGRLGTPEDFMSPAVFLLADGSSFMTGSDLRVDGGHCANLQKETDTVGVFKLPTEEKKIRVNEECKWGVRVGFRPVNPLTWVGPSSEQSLQAPSPLLPPSSSGQFEIVDLTKAIVYEYAGPEEKPARSGDLRNTTGNPNPSSANRHSLSLLVDGRGDATREPPSGSLGDLVENTPPESLIGVIQNRRGSKETCLSSEAPTHTPSAADSLELASSYHSPHSPLAEHAFAAANLLSLRDQAPPPLLPQEARPSLGVTSVSVPAAKSVDTTTVVITEAPPAPVGEFLSDYGYILNSDGSLLPGPTYFGLHNTLRDRLIQESLSRPSTPSPSCEDDVDIQPSMQADRLDHGDGSALNLKPDEEYLLWKNWIDEVCPWLDKFDCQEHFRLSLSKMASSHLHLKYSIMAVSARQMERQRGPQGPAIPSSLALYQQAIHHLLPQLATRSTAVIASCVLLCVLEMLSSSPKAWQRHLDGCATLLQAVPIHGFSGGVDQALFWCFARMDLAGGLISSTKTLIPPRAWTSEPSLSSALSLFQSHKSCDVYANQIVFLTAHVVELLHGSVSPAETIGPHGRSGTGGPLPVDSGSPNLAGRWEELAGAVETWYDRRPQEMEPVFTVGTGDTTFPTLLFSNPAAISGNQVYHTAALLLLQYRPPRARLPPKSRSLLWHARRIIGISLSNTHHGCWTNSLQPIWIAGRCLSSPEEHRVILDLLARIETESGWATKWRADDLREWWGVPE</sequence>
<evidence type="ECO:0000256" key="3">
    <source>
        <dbReference type="ARBA" id="ARBA00023002"/>
    </source>
</evidence>
<dbReference type="InterPro" id="IPR002347">
    <property type="entry name" value="SDR_fam"/>
</dbReference>
<comment type="similarity">
    <text evidence="1">Belongs to the short-chain dehydrogenases/reductases (SDR) family.</text>
</comment>
<organism evidence="7 8">
    <name type="scientific">Pyricularia oryzae</name>
    <name type="common">Rice blast fungus</name>
    <name type="synonym">Magnaporthe oryzae</name>
    <dbReference type="NCBI Taxonomy" id="318829"/>
    <lineage>
        <taxon>Eukaryota</taxon>
        <taxon>Fungi</taxon>
        <taxon>Dikarya</taxon>
        <taxon>Ascomycota</taxon>
        <taxon>Pezizomycotina</taxon>
        <taxon>Sordariomycetes</taxon>
        <taxon>Sordariomycetidae</taxon>
        <taxon>Magnaporthales</taxon>
        <taxon>Pyriculariaceae</taxon>
        <taxon>Pyricularia</taxon>
    </lineage>
</organism>
<dbReference type="InterPro" id="IPR021858">
    <property type="entry name" value="Fun_TF"/>
</dbReference>
<dbReference type="InterPro" id="IPR057326">
    <property type="entry name" value="KR_dom"/>
</dbReference>
<evidence type="ECO:0000256" key="5">
    <source>
        <dbReference type="SAM" id="MobiDB-lite"/>
    </source>
</evidence>
<dbReference type="PANTHER" id="PTHR43008">
    <property type="entry name" value="BENZIL REDUCTASE"/>
    <property type="match status" value="1"/>
</dbReference>
<dbReference type="AlphaFoldDB" id="A0A4P7MVM4"/>
<dbReference type="Gene3D" id="3.40.50.720">
    <property type="entry name" value="NAD(P)-binding Rossmann-like Domain"/>
    <property type="match status" value="1"/>
</dbReference>
<accession>A0A4P7MVM4</accession>
<name>A0A4P7MVM4_PYROR</name>
<dbReference type="PRINTS" id="PR00081">
    <property type="entry name" value="GDHRDH"/>
</dbReference>
<dbReference type="Proteomes" id="UP000294847">
    <property type="component" value="Chromosome 1"/>
</dbReference>
<dbReference type="Pfam" id="PF13561">
    <property type="entry name" value="adh_short_C2"/>
    <property type="match status" value="1"/>
</dbReference>